<reference evidence="2 3" key="1">
    <citation type="submission" date="2016-07" db="EMBL/GenBank/DDBJ databases">
        <title>Pervasive Adenine N6-methylation of Active Genes in Fungi.</title>
        <authorList>
            <consortium name="DOE Joint Genome Institute"/>
            <person name="Mondo S.J."/>
            <person name="Dannebaum R.O."/>
            <person name="Kuo R.C."/>
            <person name="Labutti K."/>
            <person name="Haridas S."/>
            <person name="Kuo A."/>
            <person name="Salamov A."/>
            <person name="Ahrendt S.R."/>
            <person name="Lipzen A."/>
            <person name="Sullivan W."/>
            <person name="Andreopoulos W.B."/>
            <person name="Clum A."/>
            <person name="Lindquist E."/>
            <person name="Daum C."/>
            <person name="Ramamoorthy G.K."/>
            <person name="Gryganskyi A."/>
            <person name="Culley D."/>
            <person name="Magnuson J.K."/>
            <person name="James T.Y."/>
            <person name="O'Malley M.A."/>
            <person name="Stajich J.E."/>
            <person name="Spatafora J.W."/>
            <person name="Visel A."/>
            <person name="Grigoriev I.V."/>
        </authorList>
    </citation>
    <scope>NUCLEOTIDE SEQUENCE [LARGE SCALE GENOMIC DNA]</scope>
    <source>
        <strain evidence="2 3">JEL800</strain>
    </source>
</reference>
<organism evidence="2 3">
    <name type="scientific">Rhizoclosmatium globosum</name>
    <dbReference type="NCBI Taxonomy" id="329046"/>
    <lineage>
        <taxon>Eukaryota</taxon>
        <taxon>Fungi</taxon>
        <taxon>Fungi incertae sedis</taxon>
        <taxon>Chytridiomycota</taxon>
        <taxon>Chytridiomycota incertae sedis</taxon>
        <taxon>Chytridiomycetes</taxon>
        <taxon>Chytridiales</taxon>
        <taxon>Chytriomycetaceae</taxon>
        <taxon>Rhizoclosmatium</taxon>
    </lineage>
</organism>
<evidence type="ECO:0000313" key="3">
    <source>
        <dbReference type="Proteomes" id="UP000193642"/>
    </source>
</evidence>
<comment type="caution">
    <text evidence="2">The sequence shown here is derived from an EMBL/GenBank/DDBJ whole genome shotgun (WGS) entry which is preliminary data.</text>
</comment>
<accession>A0A1Y2CXB6</accession>
<sequence>MPSIVSNVPWTLAPGQRTTVRPIRTSFWGQSQQQGQQQQQQSPIPVGSPPSSLSGSAGFPPVTVSSL</sequence>
<keyword evidence="3" id="KW-1185">Reference proteome</keyword>
<feature type="compositionally biased region" description="Low complexity" evidence="1">
    <location>
        <begin position="29"/>
        <end position="61"/>
    </location>
</feature>
<name>A0A1Y2CXB6_9FUNG</name>
<protein>
    <submittedName>
        <fullName evidence="2">Uncharacterized protein</fullName>
    </submittedName>
</protein>
<feature type="region of interest" description="Disordered" evidence="1">
    <location>
        <begin position="23"/>
        <end position="67"/>
    </location>
</feature>
<proteinExistence type="predicted"/>
<evidence type="ECO:0000313" key="2">
    <source>
        <dbReference type="EMBL" id="ORY51678.1"/>
    </source>
</evidence>
<dbReference type="AlphaFoldDB" id="A0A1Y2CXB6"/>
<evidence type="ECO:0000256" key="1">
    <source>
        <dbReference type="SAM" id="MobiDB-lite"/>
    </source>
</evidence>
<dbReference type="Proteomes" id="UP000193642">
    <property type="component" value="Unassembled WGS sequence"/>
</dbReference>
<gene>
    <name evidence="2" type="ORF">BCR33DRAFT_712687</name>
</gene>
<dbReference type="EMBL" id="MCGO01000005">
    <property type="protein sequence ID" value="ORY51678.1"/>
    <property type="molecule type" value="Genomic_DNA"/>
</dbReference>